<dbReference type="InterPro" id="IPR011989">
    <property type="entry name" value="ARM-like"/>
</dbReference>
<dbReference type="Gene3D" id="1.25.10.10">
    <property type="entry name" value="Leucine-rich Repeat Variant"/>
    <property type="match status" value="1"/>
</dbReference>
<reference evidence="1" key="2">
    <citation type="journal article" date="2007" name="Science">
        <title>Draft genome sequence of the sexually transmitted pathogen Trichomonas vaginalis.</title>
        <authorList>
            <person name="Carlton J.M."/>
            <person name="Hirt R.P."/>
            <person name="Silva J.C."/>
            <person name="Delcher A.L."/>
            <person name="Schatz M."/>
            <person name="Zhao Q."/>
            <person name="Wortman J.R."/>
            <person name="Bidwell S.L."/>
            <person name="Alsmark U.C.M."/>
            <person name="Besteiro S."/>
            <person name="Sicheritz-Ponten T."/>
            <person name="Noel C.J."/>
            <person name="Dacks J.B."/>
            <person name="Foster P.G."/>
            <person name="Simillion C."/>
            <person name="Van de Peer Y."/>
            <person name="Miranda-Saavedra D."/>
            <person name="Barton G.J."/>
            <person name="Westrop G.D."/>
            <person name="Mueller S."/>
            <person name="Dessi D."/>
            <person name="Fiori P.L."/>
            <person name="Ren Q."/>
            <person name="Paulsen I."/>
            <person name="Zhang H."/>
            <person name="Bastida-Corcuera F.D."/>
            <person name="Simoes-Barbosa A."/>
            <person name="Brown M.T."/>
            <person name="Hayes R.D."/>
            <person name="Mukherjee M."/>
            <person name="Okumura C.Y."/>
            <person name="Schneider R."/>
            <person name="Smith A.J."/>
            <person name="Vanacova S."/>
            <person name="Villalvazo M."/>
            <person name="Haas B.J."/>
            <person name="Pertea M."/>
            <person name="Feldblyum T.V."/>
            <person name="Utterback T.R."/>
            <person name="Shu C.L."/>
            <person name="Osoegawa K."/>
            <person name="de Jong P.J."/>
            <person name="Hrdy I."/>
            <person name="Horvathova L."/>
            <person name="Zubacova Z."/>
            <person name="Dolezal P."/>
            <person name="Malik S.B."/>
            <person name="Logsdon J.M. Jr."/>
            <person name="Henze K."/>
            <person name="Gupta A."/>
            <person name="Wang C.C."/>
            <person name="Dunne R.L."/>
            <person name="Upcroft J.A."/>
            <person name="Upcroft P."/>
            <person name="White O."/>
            <person name="Salzberg S.L."/>
            <person name="Tang P."/>
            <person name="Chiu C.-H."/>
            <person name="Lee Y.-S."/>
            <person name="Embley T.M."/>
            <person name="Coombs G.H."/>
            <person name="Mottram J.C."/>
            <person name="Tachezy J."/>
            <person name="Fraser-Liggett C.M."/>
            <person name="Johnson P.J."/>
        </authorList>
    </citation>
    <scope>NUCLEOTIDE SEQUENCE [LARGE SCALE GENOMIC DNA]</scope>
    <source>
        <strain evidence="1">G3</strain>
    </source>
</reference>
<accession>A2FRS7</accession>
<dbReference type="SMR" id="A2FRS7"/>
<dbReference type="Proteomes" id="UP000001542">
    <property type="component" value="Unassembled WGS sequence"/>
</dbReference>
<dbReference type="AlphaFoldDB" id="A2FRS7"/>
<dbReference type="VEuPathDB" id="TrichDB:TVAGG3_0104470"/>
<dbReference type="RefSeq" id="XP_001305306.1">
    <property type="nucleotide sequence ID" value="XM_001305305.1"/>
</dbReference>
<evidence type="ECO:0000313" key="1">
    <source>
        <dbReference type="EMBL" id="EAX92376.1"/>
    </source>
</evidence>
<dbReference type="InParanoid" id="A2FRS7"/>
<keyword evidence="2" id="KW-1185">Reference proteome</keyword>
<evidence type="ECO:0000313" key="2">
    <source>
        <dbReference type="Proteomes" id="UP000001542"/>
    </source>
</evidence>
<name>A2FRS7_TRIV3</name>
<sequence length="885" mass="102185">MSITADDLLSLIYDATESPNAEVQSNADNQISELMKSNSPFFMELIYQIISNHNNPPKSIISTSVIFGRFLDYKERAHLDALKQIFENSECTNLINKTFEVVNDMVTCYGDTQIQIHGARLFSLFYQIKPEIICEKLKSYLDQCLTEDSPIDLKFVCIEIFDDIYNICFEPIIVPLILEMTNVLKQNLLLPDSDDTIELKKKSLNLLSNISAGYKDQSFVNEEYIIDILNILRNIIEIPNIDLNSFCHSFLLSVATNFYHSIELFMEFISQFTLRGLTIESEDSEEYQKISLKFWHDFSNFEYKIRKDQSQELKNICSEGCSLLFDPIMNCIFKISTDTLDIEDPSEITLSSAAMTTLGSLCKSSPTDYLPLIANAMSNLQITSDNWIDKYVFAVLFYIIACKITEIEDKRFLKEVDGFVNSNFFTIFQLLQTDNQRLREIVLWVVGQTIARHPSLFVSLTSPLDLYLQMMEFINYKQCITDEAVDPLIHLRIISIIYNICRCYSPNSVYNLLSISMGGNMIESTVMTVLKLPRTQDNEDLLERCYECLNVFYRNCPSNEVVFDDYLSKTLKEMEFVINTEFSESVKFVHMASLTSNLSTLMTRIRVYKNLLRNYLYPVWDLMFTLLTNTNCMIYVEAMNCLTTVIACSIGLQETDQTNEFLQELVSDKSKIDQLNDFVTESFNSQDNIVIFAASNLIIQMYKYIPEMLQYSPIYLELFINIIQSDSLNISCKAIVFDALMTIIKYLPIDDCLNLQEVVVEFNGVFINHLTQQLQEDDDEKSVLLMAISRCFEVLALKYPKDEDPKSELSTLNLVISICTKIDEIRNPSDECLERALDMVGAFGAWCSKLRKPKLRHRKIKEMMEIAKQRTYLKEKVNDVMNKTE</sequence>
<reference evidence="1" key="1">
    <citation type="submission" date="2006-10" db="EMBL/GenBank/DDBJ databases">
        <authorList>
            <person name="Amadeo P."/>
            <person name="Zhao Q."/>
            <person name="Wortman J."/>
            <person name="Fraser-Liggett C."/>
            <person name="Carlton J."/>
        </authorList>
    </citation>
    <scope>NUCLEOTIDE SEQUENCE</scope>
    <source>
        <strain evidence="1">G3</strain>
    </source>
</reference>
<proteinExistence type="predicted"/>
<evidence type="ECO:0008006" key="3">
    <source>
        <dbReference type="Google" id="ProtNLM"/>
    </source>
</evidence>
<dbReference type="EMBL" id="DS113970">
    <property type="protein sequence ID" value="EAX92376.1"/>
    <property type="molecule type" value="Genomic_DNA"/>
</dbReference>
<dbReference type="InterPro" id="IPR016024">
    <property type="entry name" value="ARM-type_fold"/>
</dbReference>
<organism evidence="1 2">
    <name type="scientific">Trichomonas vaginalis (strain ATCC PRA-98 / G3)</name>
    <dbReference type="NCBI Taxonomy" id="412133"/>
    <lineage>
        <taxon>Eukaryota</taxon>
        <taxon>Metamonada</taxon>
        <taxon>Parabasalia</taxon>
        <taxon>Trichomonadida</taxon>
        <taxon>Trichomonadidae</taxon>
        <taxon>Trichomonas</taxon>
    </lineage>
</organism>
<dbReference type="VEuPathDB" id="TrichDB:TVAG_156550"/>
<protein>
    <recommendedName>
        <fullName evidence="3">Importin N-terminal domain-containing protein</fullName>
    </recommendedName>
</protein>
<dbReference type="KEGG" id="tva:4750088"/>
<dbReference type="SUPFAM" id="SSF48371">
    <property type="entry name" value="ARM repeat"/>
    <property type="match status" value="1"/>
</dbReference>
<gene>
    <name evidence="1" type="ORF">TVAG_156550</name>
</gene>